<evidence type="ECO:0000313" key="6">
    <source>
        <dbReference type="EMBL" id="OIJ41643.1"/>
    </source>
</evidence>
<proteinExistence type="inferred from homology"/>
<dbReference type="InterPro" id="IPR036390">
    <property type="entry name" value="WH_DNA-bd_sf"/>
</dbReference>
<evidence type="ECO:0000259" key="5">
    <source>
        <dbReference type="PROSITE" id="PS50931"/>
    </source>
</evidence>
<dbReference type="CDD" id="cd05466">
    <property type="entry name" value="PBP2_LTTR_substrate"/>
    <property type="match status" value="1"/>
</dbReference>
<keyword evidence="3" id="KW-0238">DNA-binding</keyword>
<feature type="domain" description="HTH lysR-type" evidence="5">
    <location>
        <begin position="3"/>
        <end position="60"/>
    </location>
</feature>
<dbReference type="GO" id="GO:0003700">
    <property type="term" value="F:DNA-binding transcription factor activity"/>
    <property type="evidence" value="ECO:0007669"/>
    <property type="project" value="InterPro"/>
</dbReference>
<dbReference type="InterPro" id="IPR000847">
    <property type="entry name" value="LysR_HTH_N"/>
</dbReference>
<keyword evidence="4" id="KW-0804">Transcription</keyword>
<accession>A0A1S2N9X9</accession>
<dbReference type="PANTHER" id="PTHR30126">
    <property type="entry name" value="HTH-TYPE TRANSCRIPTIONAL REGULATOR"/>
    <property type="match status" value="1"/>
</dbReference>
<dbReference type="InterPro" id="IPR036388">
    <property type="entry name" value="WH-like_DNA-bd_sf"/>
</dbReference>
<evidence type="ECO:0000313" key="7">
    <source>
        <dbReference type="Proteomes" id="UP000180246"/>
    </source>
</evidence>
<dbReference type="SUPFAM" id="SSF53850">
    <property type="entry name" value="Periplasmic binding protein-like II"/>
    <property type="match status" value="1"/>
</dbReference>
<name>A0A1S2N9X9_9BURK</name>
<organism evidence="6 7">
    <name type="scientific">Massilia timonae</name>
    <dbReference type="NCBI Taxonomy" id="47229"/>
    <lineage>
        <taxon>Bacteria</taxon>
        <taxon>Pseudomonadati</taxon>
        <taxon>Pseudomonadota</taxon>
        <taxon>Betaproteobacteria</taxon>
        <taxon>Burkholderiales</taxon>
        <taxon>Oxalobacteraceae</taxon>
        <taxon>Telluria group</taxon>
        <taxon>Massilia</taxon>
    </lineage>
</organism>
<comment type="similarity">
    <text evidence="1">Belongs to the LysR transcriptional regulatory family.</text>
</comment>
<evidence type="ECO:0000256" key="1">
    <source>
        <dbReference type="ARBA" id="ARBA00009437"/>
    </source>
</evidence>
<keyword evidence="2" id="KW-0805">Transcription regulation</keyword>
<protein>
    <submittedName>
        <fullName evidence="6">Bacterial regulatory helix-turn-helix, lysR family protein</fullName>
    </submittedName>
</protein>
<dbReference type="Gene3D" id="1.10.10.10">
    <property type="entry name" value="Winged helix-like DNA-binding domain superfamily/Winged helix DNA-binding domain"/>
    <property type="match status" value="1"/>
</dbReference>
<dbReference type="EMBL" id="JRYB01000001">
    <property type="protein sequence ID" value="OIJ41643.1"/>
    <property type="molecule type" value="Genomic_DNA"/>
</dbReference>
<sequence>MAFDLDHLRILLAAVDGGSFSAAARALGRVPSAISMSIANLEAELGLELFDRSGREPRPTDHALALLPQARLLVEQLRLLNQHALSLSQDLEPSLTLVLVPELMAAAPWHAALRALSDEFPLLEVNVLSAAQADALAMLQDGRADLALVFERYGMDPREGFQEVAQETLVAVLAPDHPLLARVPAGAIRDQHLLGERQIVMAGRHADQVDKRIAMSRLQWKTDNPVAALSLVTAGLGWAWLPAGFVRAPLADGQLVQIPSANFTNIMKLFVDVVWANSRPMGLAARRFVTLLNERRTHSS</sequence>
<evidence type="ECO:0000256" key="2">
    <source>
        <dbReference type="ARBA" id="ARBA00023015"/>
    </source>
</evidence>
<comment type="caution">
    <text evidence="6">The sequence shown here is derived from an EMBL/GenBank/DDBJ whole genome shotgun (WGS) entry which is preliminary data.</text>
</comment>
<reference evidence="6 7" key="1">
    <citation type="submission" date="2014-10" db="EMBL/GenBank/DDBJ databases">
        <authorList>
            <person name="Seo M.-J."/>
            <person name="Seok Y.J."/>
            <person name="Cha I.-T."/>
        </authorList>
    </citation>
    <scope>NUCLEOTIDE SEQUENCE [LARGE SCALE GENOMIC DNA]</scope>
    <source>
        <strain evidence="6 7">NEU</strain>
    </source>
</reference>
<dbReference type="GO" id="GO:0000976">
    <property type="term" value="F:transcription cis-regulatory region binding"/>
    <property type="evidence" value="ECO:0007669"/>
    <property type="project" value="TreeGrafter"/>
</dbReference>
<dbReference type="Proteomes" id="UP000180246">
    <property type="component" value="Unassembled WGS sequence"/>
</dbReference>
<gene>
    <name evidence="6" type="ORF">LO55_2506</name>
</gene>
<dbReference type="Gene3D" id="3.40.190.290">
    <property type="match status" value="1"/>
</dbReference>
<dbReference type="PROSITE" id="PS50931">
    <property type="entry name" value="HTH_LYSR"/>
    <property type="match status" value="1"/>
</dbReference>
<dbReference type="AlphaFoldDB" id="A0A1S2N9X9"/>
<dbReference type="SUPFAM" id="SSF46785">
    <property type="entry name" value="Winged helix' DNA-binding domain"/>
    <property type="match status" value="1"/>
</dbReference>
<dbReference type="InterPro" id="IPR005119">
    <property type="entry name" value="LysR_subst-bd"/>
</dbReference>
<dbReference type="PANTHER" id="PTHR30126:SF91">
    <property type="entry name" value="LYSR FAMILY TRANSCRIPTIONAL REGULATOR"/>
    <property type="match status" value="1"/>
</dbReference>
<dbReference type="RefSeq" id="WP_071361673.1">
    <property type="nucleotide sequence ID" value="NZ_JRYB01000001.1"/>
</dbReference>
<dbReference type="Pfam" id="PF03466">
    <property type="entry name" value="LysR_substrate"/>
    <property type="match status" value="1"/>
</dbReference>
<dbReference type="Pfam" id="PF00126">
    <property type="entry name" value="HTH_1"/>
    <property type="match status" value="1"/>
</dbReference>
<evidence type="ECO:0000256" key="4">
    <source>
        <dbReference type="ARBA" id="ARBA00023163"/>
    </source>
</evidence>
<evidence type="ECO:0000256" key="3">
    <source>
        <dbReference type="ARBA" id="ARBA00023125"/>
    </source>
</evidence>